<dbReference type="Proteomes" id="UP000658127">
    <property type="component" value="Unassembled WGS sequence"/>
</dbReference>
<dbReference type="InterPro" id="IPR041698">
    <property type="entry name" value="Methyltransf_25"/>
</dbReference>
<dbReference type="EMBL" id="BMNE01000001">
    <property type="protein sequence ID" value="GGN66500.1"/>
    <property type="molecule type" value="Genomic_DNA"/>
</dbReference>
<feature type="domain" description="Methyltransferase" evidence="4">
    <location>
        <begin position="48"/>
        <end position="130"/>
    </location>
</feature>
<dbReference type="InterPro" id="IPR029063">
    <property type="entry name" value="SAM-dependent_MTases_sf"/>
</dbReference>
<protein>
    <submittedName>
        <fullName evidence="5">Methyltransferase</fullName>
    </submittedName>
</protein>
<comment type="caution">
    <text evidence="5">The sequence shown here is derived from an EMBL/GenBank/DDBJ whole genome shotgun (WGS) entry which is preliminary data.</text>
</comment>
<keyword evidence="1 5" id="KW-0489">Methyltransferase</keyword>
<proteinExistence type="predicted"/>
<evidence type="ECO:0000313" key="6">
    <source>
        <dbReference type="Proteomes" id="UP000658127"/>
    </source>
</evidence>
<name>A0ABQ2K5Q6_9NOCA</name>
<evidence type="ECO:0000256" key="1">
    <source>
        <dbReference type="ARBA" id="ARBA00022603"/>
    </source>
</evidence>
<dbReference type="Pfam" id="PF13649">
    <property type="entry name" value="Methyltransf_25"/>
    <property type="match status" value="1"/>
</dbReference>
<keyword evidence="2" id="KW-0808">Transferase</keyword>
<dbReference type="PANTHER" id="PTHR43464:SF19">
    <property type="entry name" value="UBIQUINONE BIOSYNTHESIS O-METHYLTRANSFERASE, MITOCHONDRIAL"/>
    <property type="match status" value="1"/>
</dbReference>
<dbReference type="SUPFAM" id="SSF53335">
    <property type="entry name" value="S-adenosyl-L-methionine-dependent methyltransferases"/>
    <property type="match status" value="1"/>
</dbReference>
<evidence type="ECO:0000313" key="5">
    <source>
        <dbReference type="EMBL" id="GGN66500.1"/>
    </source>
</evidence>
<keyword evidence="6" id="KW-1185">Reference proteome</keyword>
<dbReference type="GO" id="GO:0008168">
    <property type="term" value="F:methyltransferase activity"/>
    <property type="evidence" value="ECO:0007669"/>
    <property type="project" value="UniProtKB-KW"/>
</dbReference>
<dbReference type="CDD" id="cd02440">
    <property type="entry name" value="AdoMet_MTases"/>
    <property type="match status" value="1"/>
</dbReference>
<sequence>MRGRVYGQEPPHGPARCRGMSTDPYWNHNTHYHPWILEQVPAGARTALDIGCGDGLLARKLATRCDAVLGVDIDDTVIATAPPAPNVHLEQADFRELDDTFDMVTAVATLHHVPVRDGIAALRHLVAPGGTLAVVGLWKMHPLTDFHYLPLLPAIRGLDWWQRKSLGGPQAAVRDPQETLSEIRSVAGELLPGAQIRRRLMWRYTLVWRRPRQLG</sequence>
<organism evidence="5 6">
    <name type="scientific">Nocardia rhizosphaerihabitans</name>
    <dbReference type="NCBI Taxonomy" id="1691570"/>
    <lineage>
        <taxon>Bacteria</taxon>
        <taxon>Bacillati</taxon>
        <taxon>Actinomycetota</taxon>
        <taxon>Actinomycetes</taxon>
        <taxon>Mycobacteriales</taxon>
        <taxon>Nocardiaceae</taxon>
        <taxon>Nocardia</taxon>
    </lineage>
</organism>
<keyword evidence="3" id="KW-0949">S-adenosyl-L-methionine</keyword>
<dbReference type="PANTHER" id="PTHR43464">
    <property type="entry name" value="METHYLTRANSFERASE"/>
    <property type="match status" value="1"/>
</dbReference>
<dbReference type="GO" id="GO:0032259">
    <property type="term" value="P:methylation"/>
    <property type="evidence" value="ECO:0007669"/>
    <property type="project" value="UniProtKB-KW"/>
</dbReference>
<dbReference type="Gene3D" id="3.40.50.150">
    <property type="entry name" value="Vaccinia Virus protein VP39"/>
    <property type="match status" value="1"/>
</dbReference>
<evidence type="ECO:0000259" key="4">
    <source>
        <dbReference type="Pfam" id="PF13649"/>
    </source>
</evidence>
<accession>A0ABQ2K5Q6</accession>
<reference evidence="6" key="1">
    <citation type="journal article" date="2019" name="Int. J. Syst. Evol. Microbiol.">
        <title>The Global Catalogue of Microorganisms (GCM) 10K type strain sequencing project: providing services to taxonomists for standard genome sequencing and annotation.</title>
        <authorList>
            <consortium name="The Broad Institute Genomics Platform"/>
            <consortium name="The Broad Institute Genome Sequencing Center for Infectious Disease"/>
            <person name="Wu L."/>
            <person name="Ma J."/>
        </authorList>
    </citation>
    <scope>NUCLEOTIDE SEQUENCE [LARGE SCALE GENOMIC DNA]</scope>
    <source>
        <strain evidence="6">CGMCC 4.7329</strain>
    </source>
</reference>
<evidence type="ECO:0000256" key="3">
    <source>
        <dbReference type="ARBA" id="ARBA00022691"/>
    </source>
</evidence>
<gene>
    <name evidence="5" type="ORF">GCM10011610_01500</name>
</gene>
<evidence type="ECO:0000256" key="2">
    <source>
        <dbReference type="ARBA" id="ARBA00022679"/>
    </source>
</evidence>